<dbReference type="Proteomes" id="UP000236447">
    <property type="component" value="Chromosome"/>
</dbReference>
<evidence type="ECO:0000313" key="3">
    <source>
        <dbReference type="Proteomes" id="UP000236447"/>
    </source>
</evidence>
<sequence length="74" mass="7838">MSKNAAFCAELKSRNGIEVDPAERRPVEAELGADAIQYKLTPAGLRQLFQSLSDQPLSDQSLSGGDTADTGSRG</sequence>
<dbReference type="EMBL" id="CP010725">
    <property type="protein sequence ID" value="AUQ97468.1"/>
    <property type="molecule type" value="Genomic_DNA"/>
</dbReference>
<name>A0A2I7GGR2_9RHOB</name>
<organism evidence="2 3">
    <name type="scientific">Phaeobacter inhibens</name>
    <dbReference type="NCBI Taxonomy" id="221822"/>
    <lineage>
        <taxon>Bacteria</taxon>
        <taxon>Pseudomonadati</taxon>
        <taxon>Pseudomonadota</taxon>
        <taxon>Alphaproteobacteria</taxon>
        <taxon>Rhodobacterales</taxon>
        <taxon>Roseobacteraceae</taxon>
        <taxon>Phaeobacter</taxon>
    </lineage>
</organism>
<accession>A0A2I7GGR2</accession>
<gene>
    <name evidence="2" type="ORF">PhaeoP88_00056</name>
</gene>
<dbReference type="RefSeq" id="WP_102855769.1">
    <property type="nucleotide sequence ID" value="NZ_CANLFJ010000010.1"/>
</dbReference>
<evidence type="ECO:0000256" key="1">
    <source>
        <dbReference type="SAM" id="MobiDB-lite"/>
    </source>
</evidence>
<evidence type="ECO:0000313" key="2">
    <source>
        <dbReference type="EMBL" id="AUQ97468.1"/>
    </source>
</evidence>
<proteinExistence type="predicted"/>
<reference evidence="2 3" key="1">
    <citation type="journal article" date="2017" name="Front. Microbiol.">
        <title>Phaeobacter piscinae sp. nov., a species of the Roseobacter group and potential aquaculture probiont.</title>
        <authorList>
            <person name="Sonnenschein E.C."/>
            <person name="Phippen C.B.W."/>
            <person name="Nielsen K.F."/>
            <person name="Mateiu R.V."/>
            <person name="Melchiorsen J."/>
            <person name="Gram L."/>
            <person name="Overmann J."/>
            <person name="Freese H.M."/>
        </authorList>
    </citation>
    <scope>NUCLEOTIDE SEQUENCE [LARGE SCALE GENOMIC DNA]</scope>
    <source>
        <strain evidence="2 3">P88</strain>
    </source>
</reference>
<reference evidence="2 3" key="2">
    <citation type="journal article" date="2017" name="Genome Biol. Evol.">
        <title>Trajectories and Drivers of Genome Evolution in Surface-Associated Marine Phaeobacter.</title>
        <authorList>
            <person name="Freese H.M."/>
            <person name="Sikorski J."/>
            <person name="Bunk B."/>
            <person name="Scheuner C."/>
            <person name="Meier-Kolthoff J.P."/>
            <person name="Sproer C."/>
            <person name="Gram L."/>
            <person name="Overmann J."/>
        </authorList>
    </citation>
    <scope>NUCLEOTIDE SEQUENCE [LARGE SCALE GENOMIC DNA]</scope>
    <source>
        <strain evidence="2 3">P88</strain>
    </source>
</reference>
<protein>
    <submittedName>
        <fullName evidence="2">Uncharacterized protein</fullName>
    </submittedName>
</protein>
<feature type="region of interest" description="Disordered" evidence="1">
    <location>
        <begin position="52"/>
        <end position="74"/>
    </location>
</feature>
<dbReference type="AlphaFoldDB" id="A0A2I7GGR2"/>
<feature type="compositionally biased region" description="Low complexity" evidence="1">
    <location>
        <begin position="52"/>
        <end position="63"/>
    </location>
</feature>